<sequence length="113" mass="11272">MSDIQTAEGLGGSNVSPDDPRVRSEPPSGNQPRPTDPEWVDRKDPGSLPKHLPNVGEGVAYDPASNKVVGMGGGTAEGQGGGASTTAALGAGHALGEAGSAEDRGVRGTDAQR</sequence>
<organism evidence="2 3">
    <name type="scientific">Chlorella sorokiniana</name>
    <name type="common">Freshwater green alga</name>
    <dbReference type="NCBI Taxonomy" id="3076"/>
    <lineage>
        <taxon>Eukaryota</taxon>
        <taxon>Viridiplantae</taxon>
        <taxon>Chlorophyta</taxon>
        <taxon>core chlorophytes</taxon>
        <taxon>Trebouxiophyceae</taxon>
        <taxon>Chlorellales</taxon>
        <taxon>Chlorellaceae</taxon>
        <taxon>Chlorella clade</taxon>
        <taxon>Chlorella</taxon>
    </lineage>
</organism>
<proteinExistence type="predicted"/>
<gene>
    <name evidence="2" type="ORF">C2E21_1682</name>
</gene>
<evidence type="ECO:0000256" key="1">
    <source>
        <dbReference type="SAM" id="MobiDB-lite"/>
    </source>
</evidence>
<feature type="compositionally biased region" description="Basic and acidic residues" evidence="1">
    <location>
        <begin position="101"/>
        <end position="113"/>
    </location>
</feature>
<feature type="region of interest" description="Disordered" evidence="1">
    <location>
        <begin position="1"/>
        <end position="113"/>
    </location>
</feature>
<dbReference type="Proteomes" id="UP000239899">
    <property type="component" value="Unassembled WGS sequence"/>
</dbReference>
<evidence type="ECO:0000313" key="2">
    <source>
        <dbReference type="EMBL" id="PRW60048.1"/>
    </source>
</evidence>
<accession>A0A2P6U165</accession>
<keyword evidence="3" id="KW-1185">Reference proteome</keyword>
<protein>
    <submittedName>
        <fullName evidence="2">Triacylglycerol lipase</fullName>
    </submittedName>
</protein>
<name>A0A2P6U165_CHLSO</name>
<dbReference type="EMBL" id="LHPG02000003">
    <property type="protein sequence ID" value="PRW60048.1"/>
    <property type="molecule type" value="Genomic_DNA"/>
</dbReference>
<dbReference type="AlphaFoldDB" id="A0A2P6U165"/>
<evidence type="ECO:0000313" key="3">
    <source>
        <dbReference type="Proteomes" id="UP000239899"/>
    </source>
</evidence>
<reference evidence="2 3" key="1">
    <citation type="journal article" date="2018" name="Plant J.">
        <title>Genome sequences of Chlorella sorokiniana UTEX 1602 and Micractinium conductrix SAG 241.80: implications to maltose excretion by a green alga.</title>
        <authorList>
            <person name="Arriola M.B."/>
            <person name="Velmurugan N."/>
            <person name="Zhang Y."/>
            <person name="Plunkett M.H."/>
            <person name="Hondzo H."/>
            <person name="Barney B.M."/>
        </authorList>
    </citation>
    <scope>NUCLEOTIDE SEQUENCE [LARGE SCALE GENOMIC DNA]</scope>
    <source>
        <strain evidence="3">UTEX 1602</strain>
    </source>
</reference>
<comment type="caution">
    <text evidence="2">The sequence shown here is derived from an EMBL/GenBank/DDBJ whole genome shotgun (WGS) entry which is preliminary data.</text>
</comment>
<feature type="compositionally biased region" description="Low complexity" evidence="1">
    <location>
        <begin position="84"/>
        <end position="99"/>
    </location>
</feature>
<feature type="compositionally biased region" description="Basic and acidic residues" evidence="1">
    <location>
        <begin position="35"/>
        <end position="45"/>
    </location>
</feature>
<feature type="compositionally biased region" description="Gly residues" evidence="1">
    <location>
        <begin position="70"/>
        <end position="83"/>
    </location>
</feature>